<evidence type="ECO:0000256" key="1">
    <source>
        <dbReference type="ARBA" id="ARBA00023015"/>
    </source>
</evidence>
<accession>A0ABX0ZUS7</accession>
<evidence type="ECO:0000313" key="6">
    <source>
        <dbReference type="Proteomes" id="UP000734511"/>
    </source>
</evidence>
<keyword evidence="3" id="KW-0804">Transcription</keyword>
<dbReference type="Proteomes" id="UP000734511">
    <property type="component" value="Unassembled WGS sequence"/>
</dbReference>
<keyword evidence="2" id="KW-0238">DNA-binding</keyword>
<dbReference type="PANTHER" id="PTHR33164:SF103">
    <property type="entry name" value="REGULATORY PROTEIN MARR"/>
    <property type="match status" value="1"/>
</dbReference>
<keyword evidence="6" id="KW-1185">Reference proteome</keyword>
<dbReference type="SUPFAM" id="SSF46785">
    <property type="entry name" value="Winged helix' DNA-binding domain"/>
    <property type="match status" value="1"/>
</dbReference>
<evidence type="ECO:0000259" key="4">
    <source>
        <dbReference type="PROSITE" id="PS50995"/>
    </source>
</evidence>
<dbReference type="Gene3D" id="1.10.10.10">
    <property type="entry name" value="Winged helix-like DNA-binding domain superfamily/Winged helix DNA-binding domain"/>
    <property type="match status" value="1"/>
</dbReference>
<gene>
    <name evidence="5" type="ORF">HCN08_24480</name>
</gene>
<keyword evidence="1" id="KW-0805">Transcription regulation</keyword>
<name>A0ABX0ZUS7_9ACTN</name>
<evidence type="ECO:0000256" key="3">
    <source>
        <dbReference type="ARBA" id="ARBA00023163"/>
    </source>
</evidence>
<reference evidence="5 6" key="1">
    <citation type="submission" date="2020-03" db="EMBL/GenBank/DDBJ databases">
        <title>WGS of actinomycetes isolated from Thailand.</title>
        <authorList>
            <person name="Thawai C."/>
        </authorList>
    </citation>
    <scope>NUCLEOTIDE SEQUENCE [LARGE SCALE GENOMIC DNA]</scope>
    <source>
        <strain evidence="5 6">PRB2-1</strain>
    </source>
</reference>
<dbReference type="InterPro" id="IPR039422">
    <property type="entry name" value="MarR/SlyA-like"/>
</dbReference>
<feature type="domain" description="HTH marR-type" evidence="4">
    <location>
        <begin position="16"/>
        <end position="149"/>
    </location>
</feature>
<dbReference type="PANTHER" id="PTHR33164">
    <property type="entry name" value="TRANSCRIPTIONAL REGULATOR, MARR FAMILY"/>
    <property type="match status" value="1"/>
</dbReference>
<comment type="caution">
    <text evidence="5">The sequence shown here is derived from an EMBL/GenBank/DDBJ whole genome shotgun (WGS) entry which is preliminary data.</text>
</comment>
<dbReference type="EMBL" id="JAATEJ010000022">
    <property type="protein sequence ID" value="NJP46537.1"/>
    <property type="molecule type" value="Genomic_DNA"/>
</dbReference>
<dbReference type="InterPro" id="IPR000835">
    <property type="entry name" value="HTH_MarR-typ"/>
</dbReference>
<evidence type="ECO:0000313" key="5">
    <source>
        <dbReference type="EMBL" id="NJP46537.1"/>
    </source>
</evidence>
<dbReference type="InterPro" id="IPR036390">
    <property type="entry name" value="WH_DNA-bd_sf"/>
</dbReference>
<dbReference type="SMART" id="SM00347">
    <property type="entry name" value="HTH_MARR"/>
    <property type="match status" value="1"/>
</dbReference>
<dbReference type="InterPro" id="IPR023187">
    <property type="entry name" value="Tscrpt_reg_MarR-type_CS"/>
</dbReference>
<protein>
    <submittedName>
        <fullName evidence="5">MarR family transcriptional regulator</fullName>
    </submittedName>
</protein>
<dbReference type="Pfam" id="PF01047">
    <property type="entry name" value="MarR"/>
    <property type="match status" value="1"/>
</dbReference>
<dbReference type="InterPro" id="IPR036388">
    <property type="entry name" value="WH-like_DNA-bd_sf"/>
</dbReference>
<proteinExistence type="predicted"/>
<organism evidence="5 6">
    <name type="scientific">Actinacidiphila epipremni</name>
    <dbReference type="NCBI Taxonomy" id="2053013"/>
    <lineage>
        <taxon>Bacteria</taxon>
        <taxon>Bacillati</taxon>
        <taxon>Actinomycetota</taxon>
        <taxon>Actinomycetes</taxon>
        <taxon>Kitasatosporales</taxon>
        <taxon>Streptomycetaceae</taxon>
        <taxon>Actinacidiphila</taxon>
    </lineage>
</organism>
<evidence type="ECO:0000256" key="2">
    <source>
        <dbReference type="ARBA" id="ARBA00023125"/>
    </source>
</evidence>
<dbReference type="PRINTS" id="PR00598">
    <property type="entry name" value="HTHMARR"/>
</dbReference>
<dbReference type="PROSITE" id="PS50995">
    <property type="entry name" value="HTH_MARR_2"/>
    <property type="match status" value="1"/>
</dbReference>
<sequence length="167" mass="18100">MASRDGADCVTEIRSSDVLVDDLFRTTVRLRTYVDAQLRCHGLSVSRLRLLRALATSREPLRMRDLGDALGVAARTVTSLVDALEREGLVARLRHPTDRRAYLLTLTDLGRTTHGRAEEIDRAALSTATAGLDARQRATLLDLLAVLRASVPDAPPGPPGPPGPEET</sequence>
<dbReference type="PROSITE" id="PS01117">
    <property type="entry name" value="HTH_MARR_1"/>
    <property type="match status" value="1"/>
</dbReference>